<protein>
    <recommendedName>
        <fullName evidence="4">G-protein coupled receptors family 3 profile domain-containing protein</fullName>
    </recommendedName>
</protein>
<keyword evidence="1" id="KW-0472">Membrane</keyword>
<name>A0A0L0RZZ8_ALLM3</name>
<dbReference type="AlphaFoldDB" id="A0A0L0RZZ8"/>
<evidence type="ECO:0000313" key="3">
    <source>
        <dbReference type="Proteomes" id="UP000054350"/>
    </source>
</evidence>
<reference evidence="2 3" key="1">
    <citation type="submission" date="2009-11" db="EMBL/GenBank/DDBJ databases">
        <title>Annotation of Allomyces macrogynus ATCC 38327.</title>
        <authorList>
            <consortium name="The Broad Institute Genome Sequencing Platform"/>
            <person name="Russ C."/>
            <person name="Cuomo C."/>
            <person name="Burger G."/>
            <person name="Gray M.W."/>
            <person name="Holland P.W.H."/>
            <person name="King N."/>
            <person name="Lang F.B.F."/>
            <person name="Roger A.J."/>
            <person name="Ruiz-Trillo I."/>
            <person name="Young S.K."/>
            <person name="Zeng Q."/>
            <person name="Gargeya S."/>
            <person name="Fitzgerald M."/>
            <person name="Haas B."/>
            <person name="Abouelleil A."/>
            <person name="Alvarado L."/>
            <person name="Arachchi H.M."/>
            <person name="Berlin A."/>
            <person name="Chapman S.B."/>
            <person name="Gearin G."/>
            <person name="Goldberg J."/>
            <person name="Griggs A."/>
            <person name="Gujja S."/>
            <person name="Hansen M."/>
            <person name="Heiman D."/>
            <person name="Howarth C."/>
            <person name="Larimer J."/>
            <person name="Lui A."/>
            <person name="MacDonald P.J.P."/>
            <person name="McCowen C."/>
            <person name="Montmayeur A."/>
            <person name="Murphy C."/>
            <person name="Neiman D."/>
            <person name="Pearson M."/>
            <person name="Priest M."/>
            <person name="Roberts A."/>
            <person name="Saif S."/>
            <person name="Shea T."/>
            <person name="Sisk P."/>
            <person name="Stolte C."/>
            <person name="Sykes S."/>
            <person name="Wortman J."/>
            <person name="Nusbaum C."/>
            <person name="Birren B."/>
        </authorList>
    </citation>
    <scope>NUCLEOTIDE SEQUENCE [LARGE SCALE GENOMIC DNA]</scope>
    <source>
        <strain evidence="2 3">ATCC 38327</strain>
    </source>
</reference>
<dbReference type="Proteomes" id="UP000054350">
    <property type="component" value="Unassembled WGS sequence"/>
</dbReference>
<gene>
    <name evidence="2" type="ORF">AMAG_17836</name>
</gene>
<reference evidence="3" key="2">
    <citation type="submission" date="2009-11" db="EMBL/GenBank/DDBJ databases">
        <title>The Genome Sequence of Allomyces macrogynus strain ATCC 38327.</title>
        <authorList>
            <consortium name="The Broad Institute Genome Sequencing Platform"/>
            <person name="Russ C."/>
            <person name="Cuomo C."/>
            <person name="Shea T."/>
            <person name="Young S.K."/>
            <person name="Zeng Q."/>
            <person name="Koehrsen M."/>
            <person name="Haas B."/>
            <person name="Borodovsky M."/>
            <person name="Guigo R."/>
            <person name="Alvarado L."/>
            <person name="Berlin A."/>
            <person name="Borenstein D."/>
            <person name="Chen Z."/>
            <person name="Engels R."/>
            <person name="Freedman E."/>
            <person name="Gellesch M."/>
            <person name="Goldberg J."/>
            <person name="Griggs A."/>
            <person name="Gujja S."/>
            <person name="Heiman D."/>
            <person name="Hepburn T."/>
            <person name="Howarth C."/>
            <person name="Jen D."/>
            <person name="Larson L."/>
            <person name="Lewis B."/>
            <person name="Mehta T."/>
            <person name="Park D."/>
            <person name="Pearson M."/>
            <person name="Roberts A."/>
            <person name="Saif S."/>
            <person name="Shenoy N."/>
            <person name="Sisk P."/>
            <person name="Stolte C."/>
            <person name="Sykes S."/>
            <person name="Walk T."/>
            <person name="White J."/>
            <person name="Yandava C."/>
            <person name="Burger G."/>
            <person name="Gray M.W."/>
            <person name="Holland P.W.H."/>
            <person name="King N."/>
            <person name="Lang F.B.F."/>
            <person name="Roger A.J."/>
            <person name="Ruiz-Trillo I."/>
            <person name="Lander E."/>
            <person name="Nusbaum C."/>
        </authorList>
    </citation>
    <scope>NUCLEOTIDE SEQUENCE [LARGE SCALE GENOMIC DNA]</scope>
    <source>
        <strain evidence="3">ATCC 38327</strain>
    </source>
</reference>
<evidence type="ECO:0000256" key="1">
    <source>
        <dbReference type="SAM" id="Phobius"/>
    </source>
</evidence>
<organism evidence="2 3">
    <name type="scientific">Allomyces macrogynus (strain ATCC 38327)</name>
    <name type="common">Allomyces javanicus var. macrogynus</name>
    <dbReference type="NCBI Taxonomy" id="578462"/>
    <lineage>
        <taxon>Eukaryota</taxon>
        <taxon>Fungi</taxon>
        <taxon>Fungi incertae sedis</taxon>
        <taxon>Blastocladiomycota</taxon>
        <taxon>Blastocladiomycetes</taxon>
        <taxon>Blastocladiales</taxon>
        <taxon>Blastocladiaceae</taxon>
        <taxon>Allomyces</taxon>
    </lineage>
</organism>
<keyword evidence="1" id="KW-1133">Transmembrane helix</keyword>
<evidence type="ECO:0008006" key="4">
    <source>
        <dbReference type="Google" id="ProtNLM"/>
    </source>
</evidence>
<keyword evidence="1" id="KW-0812">Transmembrane</keyword>
<keyword evidence="3" id="KW-1185">Reference proteome</keyword>
<sequence length="92" mass="10055">MAMSTLEFGIALAALLAKTWRVFYVLANLRLSLVMSGRVFRLNVTNKHLALLGALILSFDALLVSLWVSSVSPRPVQETTGTTALTYRCGRA</sequence>
<proteinExistence type="predicted"/>
<accession>A0A0L0RZZ8</accession>
<dbReference type="VEuPathDB" id="FungiDB:AMAG_17836"/>
<feature type="transmembrane region" description="Helical" evidence="1">
    <location>
        <begin position="6"/>
        <end position="27"/>
    </location>
</feature>
<feature type="transmembrane region" description="Helical" evidence="1">
    <location>
        <begin position="48"/>
        <end position="68"/>
    </location>
</feature>
<evidence type="ECO:0000313" key="2">
    <source>
        <dbReference type="EMBL" id="KNE55893.1"/>
    </source>
</evidence>
<dbReference type="EMBL" id="GG745329">
    <property type="protein sequence ID" value="KNE55893.1"/>
    <property type="molecule type" value="Genomic_DNA"/>
</dbReference>